<dbReference type="SUPFAM" id="SSF56176">
    <property type="entry name" value="FAD-binding/transporter-associated domain-like"/>
    <property type="match status" value="1"/>
</dbReference>
<keyword evidence="6" id="KW-1185">Reference proteome</keyword>
<comment type="caution">
    <text evidence="5">The sequence shown here is derived from an EMBL/GenBank/DDBJ whole genome shotgun (WGS) entry which is preliminary data.</text>
</comment>
<dbReference type="SMART" id="SM01092">
    <property type="entry name" value="CO_deh_flav_C"/>
    <property type="match status" value="1"/>
</dbReference>
<gene>
    <name evidence="5" type="ORF">FHW18_002894</name>
</gene>
<dbReference type="Pfam" id="PF00941">
    <property type="entry name" value="FAD_binding_5"/>
    <property type="match status" value="1"/>
</dbReference>
<keyword evidence="3 5" id="KW-0560">Oxidoreductase</keyword>
<evidence type="ECO:0000256" key="1">
    <source>
        <dbReference type="ARBA" id="ARBA00022630"/>
    </source>
</evidence>
<evidence type="ECO:0000256" key="3">
    <source>
        <dbReference type="ARBA" id="ARBA00023002"/>
    </source>
</evidence>
<dbReference type="PANTHER" id="PTHR42659:SF2">
    <property type="entry name" value="XANTHINE DEHYDROGENASE SUBUNIT C-RELATED"/>
    <property type="match status" value="1"/>
</dbReference>
<feature type="domain" description="FAD-binding PCMH-type" evidence="4">
    <location>
        <begin position="1"/>
        <end position="167"/>
    </location>
</feature>
<dbReference type="AlphaFoldDB" id="A0A7Y9LNV3"/>
<evidence type="ECO:0000313" key="5">
    <source>
        <dbReference type="EMBL" id="NYE83623.1"/>
    </source>
</evidence>
<dbReference type="PROSITE" id="PS51387">
    <property type="entry name" value="FAD_PCMH"/>
    <property type="match status" value="1"/>
</dbReference>
<organism evidence="5 6">
    <name type="scientific">Pigmentiphaga litoralis</name>
    <dbReference type="NCBI Taxonomy" id="516702"/>
    <lineage>
        <taxon>Bacteria</taxon>
        <taxon>Pseudomonadati</taxon>
        <taxon>Pseudomonadota</taxon>
        <taxon>Betaproteobacteria</taxon>
        <taxon>Burkholderiales</taxon>
        <taxon>Alcaligenaceae</taxon>
        <taxon>Pigmentiphaga</taxon>
    </lineage>
</organism>
<dbReference type="InterPro" id="IPR051312">
    <property type="entry name" value="Diverse_Substr_Oxidored"/>
</dbReference>
<protein>
    <submittedName>
        <fullName evidence="5">Carbon-monoxide dehydrogenase medium subunit</fullName>
        <ecNumber evidence="5">1.2.7.4</ecNumber>
    </submittedName>
</protein>
<evidence type="ECO:0000256" key="2">
    <source>
        <dbReference type="ARBA" id="ARBA00022827"/>
    </source>
</evidence>
<dbReference type="InterPro" id="IPR002346">
    <property type="entry name" value="Mopterin_DH_FAD-bd"/>
</dbReference>
<name>A0A7Y9LNV3_9BURK</name>
<dbReference type="Gene3D" id="3.30.465.10">
    <property type="match status" value="1"/>
</dbReference>
<dbReference type="Gene3D" id="3.30.43.10">
    <property type="entry name" value="Uridine Diphospho-n-acetylenolpyruvylglucosamine Reductase, domain 2"/>
    <property type="match status" value="1"/>
</dbReference>
<evidence type="ECO:0000313" key="6">
    <source>
        <dbReference type="Proteomes" id="UP000542125"/>
    </source>
</evidence>
<reference evidence="5 6" key="1">
    <citation type="submission" date="2020-07" db="EMBL/GenBank/DDBJ databases">
        <title>Genomic Encyclopedia of Type Strains, Phase IV (KMG-V): Genome sequencing to study the core and pangenomes of soil and plant-associated prokaryotes.</title>
        <authorList>
            <person name="Whitman W."/>
        </authorList>
    </citation>
    <scope>NUCLEOTIDE SEQUENCE [LARGE SCALE GENOMIC DNA]</scope>
    <source>
        <strain evidence="5 6">SAS40</strain>
    </source>
</reference>
<dbReference type="EC" id="1.2.7.4" evidence="5"/>
<dbReference type="InterPro" id="IPR005107">
    <property type="entry name" value="CO_DH_flav_C"/>
</dbReference>
<dbReference type="EMBL" id="JACBYR010000001">
    <property type="protein sequence ID" value="NYE83623.1"/>
    <property type="molecule type" value="Genomic_DNA"/>
</dbReference>
<dbReference type="GO" id="GO:0071949">
    <property type="term" value="F:FAD binding"/>
    <property type="evidence" value="ECO:0007669"/>
    <property type="project" value="InterPro"/>
</dbReference>
<dbReference type="Gene3D" id="3.30.390.50">
    <property type="entry name" value="CO dehydrogenase flavoprotein, C-terminal domain"/>
    <property type="match status" value="1"/>
</dbReference>
<dbReference type="GO" id="GO:0043885">
    <property type="term" value="F:anaerobic carbon-monoxide dehydrogenase activity"/>
    <property type="evidence" value="ECO:0007669"/>
    <property type="project" value="UniProtKB-EC"/>
</dbReference>
<dbReference type="InterPro" id="IPR036318">
    <property type="entry name" value="FAD-bd_PCMH-like_sf"/>
</dbReference>
<dbReference type="InterPro" id="IPR036683">
    <property type="entry name" value="CO_DH_flav_C_dom_sf"/>
</dbReference>
<evidence type="ECO:0000259" key="4">
    <source>
        <dbReference type="PROSITE" id="PS51387"/>
    </source>
</evidence>
<accession>A0A7Y9LNV3</accession>
<dbReference type="Proteomes" id="UP000542125">
    <property type="component" value="Unassembled WGS sequence"/>
</dbReference>
<sequence length="265" mass="27931">MSYVRPDTLDQALALLADQEDAKPLSGGMTLIPTLKQRLAAPSHLVDLSRLDALRGIGLQGDVLRIGAATKHVEVARSDVVAGSIPALAALAGVIADPQVRNRGTLGGSVANNDPAADYPAAVLGLGAVIETSTRRIPADDFFVGMFETALEPGELIVAIEFPVPDRAAYQKLRHRATGYAVTGVFVAQFNDAVRVAVTGAGSSVFRWTEAETALAASCQSDRLADTPIDETLFNSDANGSAAYRANLVRVMTRRAVDALTPRPR</sequence>
<proteinExistence type="predicted"/>
<dbReference type="InterPro" id="IPR016169">
    <property type="entry name" value="FAD-bd_PCMH_sub2"/>
</dbReference>
<dbReference type="PANTHER" id="PTHR42659">
    <property type="entry name" value="XANTHINE DEHYDROGENASE SUBUNIT C-RELATED"/>
    <property type="match status" value="1"/>
</dbReference>
<keyword evidence="2" id="KW-0274">FAD</keyword>
<keyword evidence="1" id="KW-0285">Flavoprotein</keyword>
<dbReference type="InterPro" id="IPR016167">
    <property type="entry name" value="FAD-bd_PCMH_sub1"/>
</dbReference>
<dbReference type="InterPro" id="IPR016166">
    <property type="entry name" value="FAD-bd_PCMH"/>
</dbReference>
<dbReference type="FunFam" id="3.30.465.10:FF:000017">
    <property type="entry name" value="Xanthine dehydrogenase, FAD binding subunit"/>
    <property type="match status" value="1"/>
</dbReference>
<dbReference type="SUPFAM" id="SSF55447">
    <property type="entry name" value="CO dehydrogenase flavoprotein C-terminal domain-like"/>
    <property type="match status" value="1"/>
</dbReference>